<feature type="compositionally biased region" description="Acidic residues" evidence="4">
    <location>
        <begin position="354"/>
        <end position="371"/>
    </location>
</feature>
<proteinExistence type="predicted"/>
<dbReference type="AlphaFoldDB" id="A0A943Y5N9"/>
<dbReference type="InterPro" id="IPR051081">
    <property type="entry name" value="HTH_MetalResp_TranReg"/>
</dbReference>
<evidence type="ECO:0000256" key="3">
    <source>
        <dbReference type="ARBA" id="ARBA00023163"/>
    </source>
</evidence>
<evidence type="ECO:0000313" key="6">
    <source>
        <dbReference type="EMBL" id="MBS6634074.1"/>
    </source>
</evidence>
<dbReference type="PROSITE" id="PS50987">
    <property type="entry name" value="HTH_ARSR_2"/>
    <property type="match status" value="1"/>
</dbReference>
<feature type="domain" description="HTH arsR-type" evidence="5">
    <location>
        <begin position="1"/>
        <end position="91"/>
    </location>
</feature>
<dbReference type="SMART" id="SM00418">
    <property type="entry name" value="HTH_ARSR"/>
    <property type="match status" value="1"/>
</dbReference>
<dbReference type="PANTHER" id="PTHR33154">
    <property type="entry name" value="TRANSCRIPTIONAL REGULATOR, ARSR FAMILY"/>
    <property type="match status" value="1"/>
</dbReference>
<name>A0A943Y5N9_9MICC</name>
<dbReference type="NCBIfam" id="NF033788">
    <property type="entry name" value="HTH_metalloreg"/>
    <property type="match status" value="1"/>
</dbReference>
<keyword evidence="2" id="KW-0238">DNA-binding</keyword>
<evidence type="ECO:0000313" key="7">
    <source>
        <dbReference type="Proteomes" id="UP000739069"/>
    </source>
</evidence>
<evidence type="ECO:0000259" key="5">
    <source>
        <dbReference type="PROSITE" id="PS50987"/>
    </source>
</evidence>
<feature type="compositionally biased region" description="Basic and acidic residues" evidence="4">
    <location>
        <begin position="124"/>
        <end position="133"/>
    </location>
</feature>
<comment type="caution">
    <text evidence="6">The sequence shown here is derived from an EMBL/GenBank/DDBJ whole genome shotgun (WGS) entry which is preliminary data.</text>
</comment>
<dbReference type="Proteomes" id="UP000739069">
    <property type="component" value="Unassembled WGS sequence"/>
</dbReference>
<organism evidence="6 7">
    <name type="scientific">Rothia mucilaginosa</name>
    <dbReference type="NCBI Taxonomy" id="43675"/>
    <lineage>
        <taxon>Bacteria</taxon>
        <taxon>Bacillati</taxon>
        <taxon>Actinomycetota</taxon>
        <taxon>Actinomycetes</taxon>
        <taxon>Micrococcales</taxon>
        <taxon>Micrococcaceae</taxon>
        <taxon>Rothia</taxon>
    </lineage>
</organism>
<dbReference type="PANTHER" id="PTHR33154:SF33">
    <property type="entry name" value="TRANSCRIPTIONAL REPRESSOR SDPR"/>
    <property type="match status" value="1"/>
</dbReference>
<dbReference type="GO" id="GO:0003700">
    <property type="term" value="F:DNA-binding transcription factor activity"/>
    <property type="evidence" value="ECO:0007669"/>
    <property type="project" value="InterPro"/>
</dbReference>
<evidence type="ECO:0000256" key="4">
    <source>
        <dbReference type="SAM" id="MobiDB-lite"/>
    </source>
</evidence>
<protein>
    <submittedName>
        <fullName evidence="6">Metalloregulator ArsR/SmtB family transcription factor</fullName>
    </submittedName>
</protein>
<accession>A0A943Y5N9</accession>
<dbReference type="RefSeq" id="WP_303951477.1">
    <property type="nucleotide sequence ID" value="NZ_JAGZXI010000001.1"/>
</dbReference>
<dbReference type="InterPro" id="IPR011991">
    <property type="entry name" value="ArsR-like_HTH"/>
</dbReference>
<feature type="region of interest" description="Disordered" evidence="4">
    <location>
        <begin position="309"/>
        <end position="418"/>
    </location>
</feature>
<dbReference type="InterPro" id="IPR036388">
    <property type="entry name" value="WH-like_DNA-bd_sf"/>
</dbReference>
<gene>
    <name evidence="6" type="ORF">KH265_00150</name>
</gene>
<dbReference type="Gene3D" id="1.10.10.10">
    <property type="entry name" value="Winged helix-like DNA-binding domain superfamily/Winged helix DNA-binding domain"/>
    <property type="match status" value="1"/>
</dbReference>
<keyword evidence="1" id="KW-0805">Transcription regulation</keyword>
<feature type="region of interest" description="Disordered" evidence="4">
    <location>
        <begin position="99"/>
        <end position="160"/>
    </location>
</feature>
<keyword evidence="3" id="KW-0804">Transcription</keyword>
<dbReference type="Pfam" id="PF01022">
    <property type="entry name" value="HTH_5"/>
    <property type="match status" value="1"/>
</dbReference>
<feature type="compositionally biased region" description="Acidic residues" evidence="4">
    <location>
        <begin position="310"/>
        <end position="322"/>
    </location>
</feature>
<dbReference type="InterPro" id="IPR036390">
    <property type="entry name" value="WH_DNA-bd_sf"/>
</dbReference>
<dbReference type="SUPFAM" id="SSF46785">
    <property type="entry name" value="Winged helix' DNA-binding domain"/>
    <property type="match status" value="1"/>
</dbReference>
<sequence>MHSDVFSVIADPTRRRIVRILAEQTHTVGAVVEKLGMSQPTISKHLKVLRDADVVSVTVEGQRRLYSLNPEVFAAVTEWINETVQIALRASEAPVALPGGATLSSERAPDEKAEVAPTSVTEPEVEKAPEKVAESQTAETPEEKPAEQSVAEVQPTAEELEQERIRRARAQYITPTARIIARPAHPASADASSPAVANAATWDAESRTESVQDSAVPAIAAHEDAVDSTPMRPFTPASYGYDVGRTALSEAQAVPPASAEPAKAEEKPVDKAESPAVTVSSGYGFDSASSYGIDPAAVVGGSVQPIVEENAAEENVAEENTAEEGSSERSEEATVAAPAVEPAEDSAENREATEEAPEQVEGSEETPEESESVPVEPVQREPEYQTMPAYNSAYAPVQEPKEKEHRGGLFGFLRGRRR</sequence>
<dbReference type="CDD" id="cd00090">
    <property type="entry name" value="HTH_ARSR"/>
    <property type="match status" value="1"/>
</dbReference>
<evidence type="ECO:0000256" key="2">
    <source>
        <dbReference type="ARBA" id="ARBA00023125"/>
    </source>
</evidence>
<dbReference type="EMBL" id="JAGZXI010000001">
    <property type="protein sequence ID" value="MBS6634074.1"/>
    <property type="molecule type" value="Genomic_DNA"/>
</dbReference>
<dbReference type="InterPro" id="IPR001845">
    <property type="entry name" value="HTH_ArsR_DNA-bd_dom"/>
</dbReference>
<feature type="compositionally biased region" description="Basic and acidic residues" evidence="4">
    <location>
        <begin position="262"/>
        <end position="273"/>
    </location>
</feature>
<dbReference type="GO" id="GO:0003677">
    <property type="term" value="F:DNA binding"/>
    <property type="evidence" value="ECO:0007669"/>
    <property type="project" value="UniProtKB-KW"/>
</dbReference>
<reference evidence="6" key="1">
    <citation type="submission" date="2021-02" db="EMBL/GenBank/DDBJ databases">
        <title>Infant gut strain persistence is associated with maternal origin, phylogeny, and functional potential including surface adhesion and iron acquisition.</title>
        <authorList>
            <person name="Lou Y.C."/>
        </authorList>
    </citation>
    <scope>NUCLEOTIDE SEQUENCE</scope>
    <source>
        <strain evidence="6">L1_008_092G1_dasL1_008_092G1_concoct_16</strain>
    </source>
</reference>
<dbReference type="PRINTS" id="PR00778">
    <property type="entry name" value="HTHARSR"/>
</dbReference>
<evidence type="ECO:0000256" key="1">
    <source>
        <dbReference type="ARBA" id="ARBA00023015"/>
    </source>
</evidence>
<feature type="region of interest" description="Disordered" evidence="4">
    <location>
        <begin position="251"/>
        <end position="296"/>
    </location>
</feature>